<dbReference type="InterPro" id="IPR029063">
    <property type="entry name" value="SAM-dependent_MTases_sf"/>
</dbReference>
<evidence type="ECO:0000313" key="1">
    <source>
        <dbReference type="EMBL" id="CEO97775.1"/>
    </source>
</evidence>
<dbReference type="Pfam" id="PF05219">
    <property type="entry name" value="DREV"/>
    <property type="match status" value="1"/>
</dbReference>
<dbReference type="EMBL" id="OVEO01000009">
    <property type="protein sequence ID" value="SPQ98322.1"/>
    <property type="molecule type" value="Genomic_DNA"/>
</dbReference>
<accession>A0A0G4IR80</accession>
<dbReference type="OMA" id="PYMHYVE"/>
<sequence>MRASRRQLLLEASRAAPACAWDCRCRYSLDVGRFVERVRGRVRQSAPDDAARVFVERSRQVGFLRVCAALALRWVMSTTDANALCGTGEMHIFSTEQAAQWILGQPSDTTCTRLSSLLDVGAGDGAITARLAPLFESVTTTEVSEPMVARLQSLGYECVPTCDPRSLVKDGALRRFSCISLLNVLDRCDEPLTLLTTLRDMLNDDGCLILAVVLPFKPGVEDGTGWRQPRQSLPGDVHDGTIEIAANALVVDVLEPMGYEVDVITRLPYMSFSISLAHDVAFLNNVIFICRRAIQR</sequence>
<evidence type="ECO:0008006" key="5">
    <source>
        <dbReference type="Google" id="ProtNLM"/>
    </source>
</evidence>
<dbReference type="GO" id="GO:0106370">
    <property type="term" value="F:protein-L-histidine N-pros-methyltransferase activity"/>
    <property type="evidence" value="ECO:0007669"/>
    <property type="project" value="InterPro"/>
</dbReference>
<organism evidence="1 3">
    <name type="scientific">Plasmodiophora brassicae</name>
    <name type="common">Clubroot disease agent</name>
    <dbReference type="NCBI Taxonomy" id="37360"/>
    <lineage>
        <taxon>Eukaryota</taxon>
        <taxon>Sar</taxon>
        <taxon>Rhizaria</taxon>
        <taxon>Endomyxa</taxon>
        <taxon>Phytomyxea</taxon>
        <taxon>Plasmodiophorida</taxon>
        <taxon>Plasmodiophoridae</taxon>
        <taxon>Plasmodiophora</taxon>
    </lineage>
</organism>
<dbReference type="STRING" id="37360.A0A0G4IR80"/>
<reference evidence="1 3" key="1">
    <citation type="submission" date="2015-02" db="EMBL/GenBank/DDBJ databases">
        <authorList>
            <person name="Chooi Y.-H."/>
        </authorList>
    </citation>
    <scope>NUCLEOTIDE SEQUENCE [LARGE SCALE GENOMIC DNA]</scope>
    <source>
        <strain evidence="1">E3</strain>
    </source>
</reference>
<dbReference type="OrthoDB" id="199041at2759"/>
<keyword evidence="3" id="KW-1185">Reference proteome</keyword>
<dbReference type="InterPro" id="IPR007884">
    <property type="entry name" value="METL9"/>
</dbReference>
<dbReference type="EMBL" id="CDSF01000080">
    <property type="protein sequence ID" value="CEO97775.1"/>
    <property type="molecule type" value="Genomic_DNA"/>
</dbReference>
<dbReference type="Proteomes" id="UP000290189">
    <property type="component" value="Unassembled WGS sequence"/>
</dbReference>
<evidence type="ECO:0000313" key="3">
    <source>
        <dbReference type="Proteomes" id="UP000039324"/>
    </source>
</evidence>
<dbReference type="PANTHER" id="PTHR12890">
    <property type="entry name" value="DREV PROTEIN"/>
    <property type="match status" value="1"/>
</dbReference>
<gene>
    <name evidence="1" type="ORF">PBRA_005889</name>
    <name evidence="2" type="ORF">PLBR_LOCUS5537</name>
</gene>
<dbReference type="PANTHER" id="PTHR12890:SF0">
    <property type="entry name" value="PROTEIN-L-HISTIDINE N-PROS-METHYLTRANSFERASE"/>
    <property type="match status" value="1"/>
</dbReference>
<dbReference type="Proteomes" id="UP000039324">
    <property type="component" value="Unassembled WGS sequence"/>
</dbReference>
<dbReference type="CDD" id="cd02440">
    <property type="entry name" value="AdoMet_MTases"/>
    <property type="match status" value="1"/>
</dbReference>
<evidence type="ECO:0000313" key="4">
    <source>
        <dbReference type="Proteomes" id="UP000290189"/>
    </source>
</evidence>
<keyword evidence="2" id="KW-0496">Mitochondrion</keyword>
<dbReference type="AlphaFoldDB" id="A0A0G4IR80"/>
<reference evidence="2 4" key="2">
    <citation type="submission" date="2018-03" db="EMBL/GenBank/DDBJ databases">
        <authorList>
            <person name="Fogelqvist J."/>
        </authorList>
    </citation>
    <scope>NUCLEOTIDE SEQUENCE [LARGE SCALE GENOMIC DNA]</scope>
</reference>
<protein>
    <recommendedName>
        <fullName evidence="5">Methyltransferase type 11 domain-containing protein</fullName>
    </recommendedName>
</protein>
<evidence type="ECO:0000313" key="2">
    <source>
        <dbReference type="EMBL" id="SPQ98322.1"/>
    </source>
</evidence>
<geneLocation type="mitochondrion" evidence="2"/>
<proteinExistence type="predicted"/>
<dbReference type="Gene3D" id="3.40.50.150">
    <property type="entry name" value="Vaccinia Virus protein VP39"/>
    <property type="match status" value="1"/>
</dbReference>
<dbReference type="SUPFAM" id="SSF53335">
    <property type="entry name" value="S-adenosyl-L-methionine-dependent methyltransferases"/>
    <property type="match status" value="1"/>
</dbReference>
<name>A0A0G4IR80_PLABS</name>